<proteinExistence type="predicted"/>
<sequence>MSEFQLTHIALVGARMNAFHPYGFHKRTDLALRRVVPELNVTEVEMLGRRELIARLKTQLPLWIHNIIVDEAFPQRGHLLMPIRRFEGELKDSREDEVISAVLSNGFRNEPFDPLNLPHSMPMSQRCAVVVHARVWQDAYKRLEQDVLGILADNAQELLRWCKDAGRPEYEMVV</sequence>
<dbReference type="EMBL" id="BMYM01000002">
    <property type="protein sequence ID" value="GHD34696.1"/>
    <property type="molecule type" value="Genomic_DNA"/>
</dbReference>
<organism evidence="1 2">
    <name type="scientific">Parahalioglobus pacificus</name>
    <dbReference type="NCBI Taxonomy" id="930806"/>
    <lineage>
        <taxon>Bacteria</taxon>
        <taxon>Pseudomonadati</taxon>
        <taxon>Pseudomonadota</taxon>
        <taxon>Gammaproteobacteria</taxon>
        <taxon>Cellvibrionales</taxon>
        <taxon>Halieaceae</taxon>
        <taxon>Parahalioglobus</taxon>
    </lineage>
</organism>
<reference evidence="1" key="2">
    <citation type="submission" date="2020-09" db="EMBL/GenBank/DDBJ databases">
        <authorList>
            <person name="Sun Q."/>
            <person name="Kim S."/>
        </authorList>
    </citation>
    <scope>NUCLEOTIDE SEQUENCE</scope>
    <source>
        <strain evidence="1">KCTC 23430</strain>
    </source>
</reference>
<evidence type="ECO:0000313" key="1">
    <source>
        <dbReference type="EMBL" id="GHD34696.1"/>
    </source>
</evidence>
<reference evidence="1" key="1">
    <citation type="journal article" date="2014" name="Int. J. Syst. Evol. Microbiol.">
        <title>Complete genome sequence of Corynebacterium casei LMG S-19264T (=DSM 44701T), isolated from a smear-ripened cheese.</title>
        <authorList>
            <consortium name="US DOE Joint Genome Institute (JGI-PGF)"/>
            <person name="Walter F."/>
            <person name="Albersmeier A."/>
            <person name="Kalinowski J."/>
            <person name="Ruckert C."/>
        </authorList>
    </citation>
    <scope>NUCLEOTIDE SEQUENCE</scope>
    <source>
        <strain evidence="1">KCTC 23430</strain>
    </source>
</reference>
<gene>
    <name evidence="1" type="ORF">GCM10007053_20770</name>
</gene>
<accession>A0A918XJ81</accession>
<dbReference type="RefSeq" id="WP_189477734.1">
    <property type="nucleotide sequence ID" value="NZ_BMYM01000002.1"/>
</dbReference>
<protein>
    <submittedName>
        <fullName evidence="1">Uncharacterized protein</fullName>
    </submittedName>
</protein>
<evidence type="ECO:0000313" key="2">
    <source>
        <dbReference type="Proteomes" id="UP000644693"/>
    </source>
</evidence>
<name>A0A918XJ81_9GAMM</name>
<keyword evidence="2" id="KW-1185">Reference proteome</keyword>
<dbReference type="Proteomes" id="UP000644693">
    <property type="component" value="Unassembled WGS sequence"/>
</dbReference>
<comment type="caution">
    <text evidence="1">The sequence shown here is derived from an EMBL/GenBank/DDBJ whole genome shotgun (WGS) entry which is preliminary data.</text>
</comment>
<dbReference type="AlphaFoldDB" id="A0A918XJ81"/>